<name>A0AAE3EJ56_9SPIR</name>
<keyword evidence="4" id="KW-1185">Reference proteome</keyword>
<dbReference type="RefSeq" id="WP_230756549.1">
    <property type="nucleotide sequence ID" value="NZ_JAINWA010000003.1"/>
</dbReference>
<comment type="caution">
    <text evidence="3">The sequence shown here is derived from an EMBL/GenBank/DDBJ whole genome shotgun (WGS) entry which is preliminary data.</text>
</comment>
<reference evidence="3" key="1">
    <citation type="submission" date="2021-08" db="EMBL/GenBank/DDBJ databases">
        <title>Comparative analyses of Brucepasteria parasyntrophica and Teretinema zuelzerae.</title>
        <authorList>
            <person name="Song Y."/>
            <person name="Brune A."/>
        </authorList>
    </citation>
    <scope>NUCLEOTIDE SEQUENCE</scope>
    <source>
        <strain evidence="3">DSM 1903</strain>
    </source>
</reference>
<feature type="domain" description="Peptidase M24" evidence="1">
    <location>
        <begin position="155"/>
        <end position="361"/>
    </location>
</feature>
<feature type="domain" description="Creatinase N-terminal" evidence="2">
    <location>
        <begin position="10"/>
        <end position="146"/>
    </location>
</feature>
<dbReference type="SUPFAM" id="SSF53092">
    <property type="entry name" value="Creatinase/prolidase N-terminal domain"/>
    <property type="match status" value="1"/>
</dbReference>
<dbReference type="InterPro" id="IPR050659">
    <property type="entry name" value="Peptidase_M24B"/>
</dbReference>
<dbReference type="AlphaFoldDB" id="A0AAE3EJ56"/>
<proteinExistence type="predicted"/>
<dbReference type="EMBL" id="JAINWA010000003">
    <property type="protein sequence ID" value="MCD1655411.1"/>
    <property type="molecule type" value="Genomic_DNA"/>
</dbReference>
<dbReference type="Pfam" id="PF01321">
    <property type="entry name" value="Creatinase_N"/>
    <property type="match status" value="1"/>
</dbReference>
<dbReference type="Gene3D" id="3.90.230.10">
    <property type="entry name" value="Creatinase/methionine aminopeptidase superfamily"/>
    <property type="match status" value="1"/>
</dbReference>
<dbReference type="Pfam" id="PF00557">
    <property type="entry name" value="Peptidase_M24"/>
    <property type="match status" value="1"/>
</dbReference>
<accession>A0AAE3EJ56</accession>
<evidence type="ECO:0000259" key="2">
    <source>
        <dbReference type="Pfam" id="PF01321"/>
    </source>
</evidence>
<sequence>MDEIDVYLRRRSEIYTWMARNSIAMVVLEDTEGRRDPAVRYFSGHPSDALLILTITGHCVLCPWDENLAYQKAQVDVVVPYTDFGRHPVAAIKGIAEQVGAPHRSRIEIPAVTPYPVFLRYVEALPEYDVLCRETGVHTEIARMRSIKDETEIALLEKACAITNDIMDRIEDQVRSGKIATELDVALLIEKEARKAGAEGTSFETLAAGPSRSWGIHAFPAYTSGAFPAQGLSILDFGIKFEGYSSDVTMTFASGPLTTAQEKQITLVEKAYKAALEIYKPGNFTRDASLKVDEIFRKAKKTMPHGLGHGIGLEPHEGPAVRNREDNDWVFEPGMAVTLEPGLYDPKHGGCRLENSILITEQGNRPLTRSRIVRLG</sequence>
<evidence type="ECO:0000259" key="1">
    <source>
        <dbReference type="Pfam" id="PF00557"/>
    </source>
</evidence>
<gene>
    <name evidence="3" type="ORF">K7J14_11965</name>
</gene>
<dbReference type="PANTHER" id="PTHR46112">
    <property type="entry name" value="AMINOPEPTIDASE"/>
    <property type="match status" value="1"/>
</dbReference>
<organism evidence="3 4">
    <name type="scientific">Teretinema zuelzerae</name>
    <dbReference type="NCBI Taxonomy" id="156"/>
    <lineage>
        <taxon>Bacteria</taxon>
        <taxon>Pseudomonadati</taxon>
        <taxon>Spirochaetota</taxon>
        <taxon>Spirochaetia</taxon>
        <taxon>Spirochaetales</taxon>
        <taxon>Treponemataceae</taxon>
        <taxon>Teretinema</taxon>
    </lineage>
</organism>
<dbReference type="InterPro" id="IPR000994">
    <property type="entry name" value="Pept_M24"/>
</dbReference>
<dbReference type="Proteomes" id="UP001198163">
    <property type="component" value="Unassembled WGS sequence"/>
</dbReference>
<dbReference type="InterPro" id="IPR000587">
    <property type="entry name" value="Creatinase_N"/>
</dbReference>
<dbReference type="SUPFAM" id="SSF55920">
    <property type="entry name" value="Creatinase/aminopeptidase"/>
    <property type="match status" value="1"/>
</dbReference>
<dbReference type="InterPro" id="IPR036005">
    <property type="entry name" value="Creatinase/aminopeptidase-like"/>
</dbReference>
<dbReference type="PANTHER" id="PTHR46112:SF2">
    <property type="entry name" value="XAA-PRO AMINOPEPTIDASE P-RELATED"/>
    <property type="match status" value="1"/>
</dbReference>
<evidence type="ECO:0000313" key="3">
    <source>
        <dbReference type="EMBL" id="MCD1655411.1"/>
    </source>
</evidence>
<evidence type="ECO:0000313" key="4">
    <source>
        <dbReference type="Proteomes" id="UP001198163"/>
    </source>
</evidence>
<protein>
    <submittedName>
        <fullName evidence="3">Xaa-Pro peptidase family protein</fullName>
    </submittedName>
</protein>
<dbReference type="InterPro" id="IPR029149">
    <property type="entry name" value="Creatin/AminoP/Spt16_N"/>
</dbReference>